<reference evidence="7 8" key="1">
    <citation type="submission" date="2016-04" db="EMBL/GenBank/DDBJ databases">
        <title>ATOL: Assembling a taxonomically balanced genome-scale reconstruction of the evolutionary history of the Enterobacteriaceae.</title>
        <authorList>
            <person name="Plunkett G.III."/>
            <person name="Neeno-Eckwall E.C."/>
            <person name="Glasner J.D."/>
            <person name="Perna N.T."/>
        </authorList>
    </citation>
    <scope>NUCLEOTIDE SEQUENCE [LARGE SCALE GENOMIC DNA]</scope>
    <source>
        <strain evidence="7 8">ATCC 51603</strain>
    </source>
</reference>
<dbReference type="Pfam" id="PF00392">
    <property type="entry name" value="GntR"/>
    <property type="match status" value="1"/>
</dbReference>
<dbReference type="AlphaFoldDB" id="A0A1B7K202"/>
<dbReference type="InterPro" id="IPR015424">
    <property type="entry name" value="PyrdxlP-dep_Trfase"/>
</dbReference>
<keyword evidence="5" id="KW-0804">Transcription</keyword>
<dbReference type="SUPFAM" id="SSF53383">
    <property type="entry name" value="PLP-dependent transferases"/>
    <property type="match status" value="1"/>
</dbReference>
<keyword evidence="8" id="KW-1185">Reference proteome</keyword>
<comment type="caution">
    <text evidence="7">The sequence shown here is derived from an EMBL/GenBank/DDBJ whole genome shotgun (WGS) entry which is preliminary data.</text>
</comment>
<dbReference type="Gene3D" id="3.40.640.10">
    <property type="entry name" value="Type I PLP-dependent aspartate aminotransferase-like (Major domain)"/>
    <property type="match status" value="1"/>
</dbReference>
<dbReference type="InterPro" id="IPR015421">
    <property type="entry name" value="PyrdxlP-dep_Trfase_major"/>
</dbReference>
<dbReference type="PANTHER" id="PTHR46577:SF1">
    <property type="entry name" value="HTH-TYPE TRANSCRIPTIONAL REGULATORY PROTEIN GABR"/>
    <property type="match status" value="1"/>
</dbReference>
<dbReference type="Pfam" id="PF00155">
    <property type="entry name" value="Aminotran_1_2"/>
    <property type="match status" value="1"/>
</dbReference>
<dbReference type="SUPFAM" id="SSF46785">
    <property type="entry name" value="Winged helix' DNA-binding domain"/>
    <property type="match status" value="1"/>
</dbReference>
<dbReference type="InterPro" id="IPR051446">
    <property type="entry name" value="HTH_trans_reg/aminotransferase"/>
</dbReference>
<dbReference type="GO" id="GO:0004069">
    <property type="term" value="F:L-aspartate:2-oxoglutarate aminotransferase activity"/>
    <property type="evidence" value="ECO:0007669"/>
    <property type="project" value="UniProtKB-EC"/>
</dbReference>
<dbReference type="EMBL" id="LXEU01000039">
    <property type="protein sequence ID" value="OAT54145.1"/>
    <property type="molecule type" value="Genomic_DNA"/>
</dbReference>
<accession>A0A1B7K202</accession>
<keyword evidence="2" id="KW-0663">Pyridoxal phosphate</keyword>
<dbReference type="InterPro" id="IPR036390">
    <property type="entry name" value="WH_DNA-bd_sf"/>
</dbReference>
<dbReference type="EC" id="2.6.1.1" evidence="7"/>
<keyword evidence="3" id="KW-0805">Transcription regulation</keyword>
<evidence type="ECO:0000313" key="8">
    <source>
        <dbReference type="Proteomes" id="UP000078386"/>
    </source>
</evidence>
<dbReference type="Proteomes" id="UP000078386">
    <property type="component" value="Unassembled WGS sequence"/>
</dbReference>
<dbReference type="SMART" id="SM00345">
    <property type="entry name" value="HTH_GNTR"/>
    <property type="match status" value="1"/>
</dbReference>
<gene>
    <name evidence="7" type="ORF">M989_01759</name>
</gene>
<evidence type="ECO:0000313" key="7">
    <source>
        <dbReference type="EMBL" id="OAT54145.1"/>
    </source>
</evidence>
<dbReference type="GO" id="GO:0030170">
    <property type="term" value="F:pyridoxal phosphate binding"/>
    <property type="evidence" value="ECO:0007669"/>
    <property type="project" value="InterPro"/>
</dbReference>
<sequence length="444" mass="48804">MKARYKTLVDAYALAIRSGKLVAGSRLPTHRRLAAEHHISLATATRVYAELEAMGLVSGETGRGTFVREIALAMGHGIDQQAIAADVLDLNFNYPSLPGQGDRLREGLRQLANVGDIESHLRYQPHAGRIGEREIIAHHLNTHGLTARAENVLIVNGAQHGLAVAVMGLLRPGDVVAVDALTYPGFKALAALYQLELLAIPVGDDGPDLNVLARLCRMRHLRAVYTMPTLHNPLGWVLNARQRQRLASIARQHDLLVIEDAAYAYLVTRMPSPVASYAPERTVYVSGFSKDVATGIRVGMVVCPEAWRPALERAIRATTWNTPSLMSALVCQWIVDGTVSQLAKQKRRDARQRQLLAREVLGPLPCISHPDSWFLWLPLAEESRADRVAKQLMDKQILVSTAEPFCVTTHVPQAIRVALGSVSMAQLRVALAAVREAIEYEQSR</sequence>
<name>A0A1B7K202_9ENTR</name>
<comment type="similarity">
    <text evidence="1">In the C-terminal section; belongs to the class-I pyridoxal-phosphate-dependent aminotransferase family.</text>
</comment>
<evidence type="ECO:0000256" key="5">
    <source>
        <dbReference type="ARBA" id="ARBA00023163"/>
    </source>
</evidence>
<dbReference type="InterPro" id="IPR015422">
    <property type="entry name" value="PyrdxlP-dep_Trfase_small"/>
</dbReference>
<dbReference type="Gene3D" id="1.10.10.10">
    <property type="entry name" value="Winged helix-like DNA-binding domain superfamily/Winged helix DNA-binding domain"/>
    <property type="match status" value="1"/>
</dbReference>
<dbReference type="InterPro" id="IPR000524">
    <property type="entry name" value="Tscrpt_reg_HTH_GntR"/>
</dbReference>
<organism evidence="7 8">
    <name type="scientific">Kluyvera georgiana ATCC 51603</name>
    <dbReference type="NCBI Taxonomy" id="1354264"/>
    <lineage>
        <taxon>Bacteria</taxon>
        <taxon>Pseudomonadati</taxon>
        <taxon>Pseudomonadota</taxon>
        <taxon>Gammaproteobacteria</taxon>
        <taxon>Enterobacterales</taxon>
        <taxon>Enterobacteriaceae</taxon>
        <taxon>Kluyvera</taxon>
    </lineage>
</organism>
<feature type="domain" description="HTH gntR-type" evidence="6">
    <location>
        <begin position="2"/>
        <end position="70"/>
    </location>
</feature>
<evidence type="ECO:0000256" key="3">
    <source>
        <dbReference type="ARBA" id="ARBA00023015"/>
    </source>
</evidence>
<evidence type="ECO:0000256" key="2">
    <source>
        <dbReference type="ARBA" id="ARBA00022898"/>
    </source>
</evidence>
<evidence type="ECO:0000256" key="1">
    <source>
        <dbReference type="ARBA" id="ARBA00005384"/>
    </source>
</evidence>
<dbReference type="CDD" id="cd07377">
    <property type="entry name" value="WHTH_GntR"/>
    <property type="match status" value="1"/>
</dbReference>
<protein>
    <submittedName>
        <fullName evidence="7">GntR family transcriptional regulator/aspartate aminotransferase</fullName>
        <ecNumber evidence="7">2.6.1.1</ecNumber>
    </submittedName>
</protein>
<dbReference type="PANTHER" id="PTHR46577">
    <property type="entry name" value="HTH-TYPE TRANSCRIPTIONAL REGULATORY PROTEIN GABR"/>
    <property type="match status" value="1"/>
</dbReference>
<dbReference type="PROSITE" id="PS50949">
    <property type="entry name" value="HTH_GNTR"/>
    <property type="match status" value="1"/>
</dbReference>
<dbReference type="CDD" id="cd00609">
    <property type="entry name" value="AAT_like"/>
    <property type="match status" value="1"/>
</dbReference>
<keyword evidence="7" id="KW-0032">Aminotransferase</keyword>
<evidence type="ECO:0000256" key="4">
    <source>
        <dbReference type="ARBA" id="ARBA00023125"/>
    </source>
</evidence>
<dbReference type="InterPro" id="IPR036388">
    <property type="entry name" value="WH-like_DNA-bd_sf"/>
</dbReference>
<dbReference type="PATRIC" id="fig|1354264.4.peg.1830"/>
<dbReference type="Gene3D" id="3.90.1150.10">
    <property type="entry name" value="Aspartate Aminotransferase, domain 1"/>
    <property type="match status" value="1"/>
</dbReference>
<dbReference type="GO" id="GO:0003677">
    <property type="term" value="F:DNA binding"/>
    <property type="evidence" value="ECO:0007669"/>
    <property type="project" value="UniProtKB-KW"/>
</dbReference>
<keyword evidence="7" id="KW-0808">Transferase</keyword>
<dbReference type="InterPro" id="IPR004839">
    <property type="entry name" value="Aminotransferase_I/II_large"/>
</dbReference>
<dbReference type="GO" id="GO:0003700">
    <property type="term" value="F:DNA-binding transcription factor activity"/>
    <property type="evidence" value="ECO:0007669"/>
    <property type="project" value="InterPro"/>
</dbReference>
<dbReference type="RefSeq" id="WP_064544417.1">
    <property type="nucleotide sequence ID" value="NZ_LXEU01000039.1"/>
</dbReference>
<evidence type="ECO:0000259" key="6">
    <source>
        <dbReference type="PROSITE" id="PS50949"/>
    </source>
</evidence>
<proteinExistence type="inferred from homology"/>
<keyword evidence="4" id="KW-0238">DNA-binding</keyword>